<evidence type="ECO:0000256" key="12">
    <source>
        <dbReference type="ARBA" id="ARBA00022989"/>
    </source>
</evidence>
<dbReference type="EMBL" id="MG001888">
    <property type="protein sequence ID" value="ATN95407.1"/>
    <property type="molecule type" value="Genomic_DNA"/>
</dbReference>
<feature type="domain" description="NADH:quinone oxidoreductase/Mrp antiporter transmembrane" evidence="20">
    <location>
        <begin position="27"/>
        <end position="272"/>
    </location>
</feature>
<dbReference type="GO" id="GO:0005743">
    <property type="term" value="C:mitochondrial inner membrane"/>
    <property type="evidence" value="ECO:0007669"/>
    <property type="project" value="UniProtKB-SubCell"/>
</dbReference>
<evidence type="ECO:0000256" key="11">
    <source>
        <dbReference type="ARBA" id="ARBA00022982"/>
    </source>
</evidence>
<gene>
    <name evidence="21" type="primary">ND2</name>
</gene>
<evidence type="ECO:0000259" key="20">
    <source>
        <dbReference type="Pfam" id="PF00361"/>
    </source>
</evidence>
<dbReference type="GO" id="GO:0006120">
    <property type="term" value="P:mitochondrial electron transport, NADH to ubiquinone"/>
    <property type="evidence" value="ECO:0007669"/>
    <property type="project" value="TreeGrafter"/>
</dbReference>
<feature type="transmembrane region" description="Helical" evidence="19">
    <location>
        <begin position="12"/>
        <end position="37"/>
    </location>
</feature>
<feature type="transmembrane region" description="Helical" evidence="19">
    <location>
        <begin position="131"/>
        <end position="154"/>
    </location>
</feature>
<comment type="similarity">
    <text evidence="3">Belongs to the complex I subunit 2 family.</text>
</comment>
<evidence type="ECO:0000256" key="1">
    <source>
        <dbReference type="ARBA" id="ARBA00003257"/>
    </source>
</evidence>
<evidence type="ECO:0000256" key="8">
    <source>
        <dbReference type="ARBA" id="ARBA00022692"/>
    </source>
</evidence>
<evidence type="ECO:0000256" key="14">
    <source>
        <dbReference type="ARBA" id="ARBA00023075"/>
    </source>
</evidence>
<dbReference type="EC" id="7.1.1.2" evidence="4"/>
<keyword evidence="9" id="KW-0999">Mitochondrion inner membrane</keyword>
<dbReference type="Pfam" id="PF00361">
    <property type="entry name" value="Proton_antipo_M"/>
    <property type="match status" value="1"/>
</dbReference>
<feature type="transmembrane region" description="Helical" evidence="19">
    <location>
        <begin position="187"/>
        <end position="206"/>
    </location>
</feature>
<evidence type="ECO:0000256" key="5">
    <source>
        <dbReference type="ARBA" id="ARBA00021008"/>
    </source>
</evidence>
<evidence type="ECO:0000256" key="6">
    <source>
        <dbReference type="ARBA" id="ARBA00022448"/>
    </source>
</evidence>
<dbReference type="GO" id="GO:0008137">
    <property type="term" value="F:NADH dehydrogenase (ubiquinone) activity"/>
    <property type="evidence" value="ECO:0007669"/>
    <property type="project" value="UniProtKB-EC"/>
</dbReference>
<feature type="transmembrane region" description="Helical" evidence="19">
    <location>
        <begin position="100"/>
        <end position="119"/>
    </location>
</feature>
<proteinExistence type="inferred from homology"/>
<evidence type="ECO:0000256" key="2">
    <source>
        <dbReference type="ARBA" id="ARBA00004448"/>
    </source>
</evidence>
<comment type="catalytic activity">
    <reaction evidence="18">
        <text>a ubiquinone + NADH + 5 H(+)(in) = a ubiquinol + NAD(+) + 4 H(+)(out)</text>
        <dbReference type="Rhea" id="RHEA:29091"/>
        <dbReference type="Rhea" id="RHEA-COMP:9565"/>
        <dbReference type="Rhea" id="RHEA-COMP:9566"/>
        <dbReference type="ChEBI" id="CHEBI:15378"/>
        <dbReference type="ChEBI" id="CHEBI:16389"/>
        <dbReference type="ChEBI" id="CHEBI:17976"/>
        <dbReference type="ChEBI" id="CHEBI:57540"/>
        <dbReference type="ChEBI" id="CHEBI:57945"/>
        <dbReference type="EC" id="7.1.1.2"/>
    </reaction>
</comment>
<name>A0A2D1GRR4_CALFI</name>
<geneLocation type="mitochondrion" evidence="21"/>
<evidence type="ECO:0000256" key="17">
    <source>
        <dbReference type="ARBA" id="ARBA00031028"/>
    </source>
</evidence>
<sequence length="322" mass="35527">MVLSPLLGFYTMLASVLLVAISSSSPFMMWVCLELNMLMFLPIMSSESGLALENTMKYFLVQSWASIFFLTGVIMSMVLGQVMLSISVFSLMLKLGAAPFHSWFISILKSSSMWILMLLSTLQKCIPLIMVMNFSVSAYIIVPLMLLTVLFTYFSLPGTISINKILALSSMVNLSWLLLSVQHSLKLLFSFFVIYTILLMSVVAVCSKHGAASFSGLINLSFLDKGAIVFVFMSLGGIPPLLGFLGKLLVLKSSLQYFNFSLILVLVYGSLLVLYTYTSRLFFTLSNSPSIKPAAKNVKTSLSVYLLCGSLASFNMMMVMPI</sequence>
<feature type="transmembrane region" description="Helical" evidence="19">
    <location>
        <begin position="58"/>
        <end position="80"/>
    </location>
</feature>
<feature type="transmembrane region" description="Helical" evidence="19">
    <location>
        <begin position="257"/>
        <end position="277"/>
    </location>
</feature>
<keyword evidence="13" id="KW-0520">NAD</keyword>
<evidence type="ECO:0000256" key="3">
    <source>
        <dbReference type="ARBA" id="ARBA00007012"/>
    </source>
</evidence>
<dbReference type="PANTHER" id="PTHR46552">
    <property type="entry name" value="NADH-UBIQUINONE OXIDOREDUCTASE CHAIN 2"/>
    <property type="match status" value="1"/>
</dbReference>
<keyword evidence="11" id="KW-0249">Electron transport</keyword>
<keyword evidence="15 21" id="KW-0496">Mitochondrion</keyword>
<evidence type="ECO:0000256" key="13">
    <source>
        <dbReference type="ARBA" id="ARBA00023027"/>
    </source>
</evidence>
<dbReference type="AlphaFoldDB" id="A0A2D1GRR4"/>
<evidence type="ECO:0000256" key="16">
    <source>
        <dbReference type="ARBA" id="ARBA00023136"/>
    </source>
</evidence>
<feature type="transmembrane region" description="Helical" evidence="19">
    <location>
        <begin position="226"/>
        <end position="245"/>
    </location>
</feature>
<protein>
    <recommendedName>
        <fullName evidence="5">NADH-ubiquinone oxidoreductase chain 2</fullName>
        <ecNumber evidence="4">7.1.1.2</ecNumber>
    </recommendedName>
    <alternativeName>
        <fullName evidence="17">NADH dehydrogenase subunit 2</fullName>
    </alternativeName>
</protein>
<comment type="subcellular location">
    <subcellularLocation>
        <location evidence="2">Mitochondrion inner membrane</location>
        <topology evidence="2">Multi-pass membrane protein</topology>
    </subcellularLocation>
</comment>
<evidence type="ECO:0000256" key="7">
    <source>
        <dbReference type="ARBA" id="ARBA00022660"/>
    </source>
</evidence>
<dbReference type="InterPro" id="IPR050175">
    <property type="entry name" value="Complex_I_Subunit_2"/>
</dbReference>
<dbReference type="InterPro" id="IPR001750">
    <property type="entry name" value="ND/Mrp_TM"/>
</dbReference>
<dbReference type="PANTHER" id="PTHR46552:SF1">
    <property type="entry name" value="NADH-UBIQUINONE OXIDOREDUCTASE CHAIN 2"/>
    <property type="match status" value="1"/>
</dbReference>
<keyword evidence="16 19" id="KW-0472">Membrane</keyword>
<evidence type="ECO:0000256" key="15">
    <source>
        <dbReference type="ARBA" id="ARBA00023128"/>
    </source>
</evidence>
<reference evidence="21" key="1">
    <citation type="journal article" date="2017" name="Sci. Rep.">
        <title>Mitochondrial genomes of the key zooplankton copepods Arctic Calanus glacialis and North Atlantic Calanus finmarchicus with the longest crustacean non-coding regions.</title>
        <authorList>
            <person name="Weydmann A."/>
            <person name="Przylucka A."/>
            <person name="Lubosny M."/>
            <person name="Walczynska K.S."/>
            <person name="Serrao E.A."/>
            <person name="Pearson G.A."/>
            <person name="Burzynski A."/>
        </authorList>
    </citation>
    <scope>NUCLEOTIDE SEQUENCE</scope>
</reference>
<feature type="transmembrane region" description="Helical" evidence="19">
    <location>
        <begin position="160"/>
        <end position="180"/>
    </location>
</feature>
<evidence type="ECO:0000313" key="21">
    <source>
        <dbReference type="EMBL" id="ATN95407.1"/>
    </source>
</evidence>
<evidence type="ECO:0000256" key="18">
    <source>
        <dbReference type="ARBA" id="ARBA00049551"/>
    </source>
</evidence>
<keyword evidence="8 19" id="KW-0812">Transmembrane</keyword>
<evidence type="ECO:0000256" key="4">
    <source>
        <dbReference type="ARBA" id="ARBA00012944"/>
    </source>
</evidence>
<keyword evidence="10" id="KW-1278">Translocase</keyword>
<organism evidence="21">
    <name type="scientific">Calanus finmarchicus</name>
    <name type="common">Calanus tonsus</name>
    <dbReference type="NCBI Taxonomy" id="6837"/>
    <lineage>
        <taxon>Eukaryota</taxon>
        <taxon>Metazoa</taxon>
        <taxon>Ecdysozoa</taxon>
        <taxon>Arthropoda</taxon>
        <taxon>Crustacea</taxon>
        <taxon>Multicrustacea</taxon>
        <taxon>Hexanauplia</taxon>
        <taxon>Copepoda</taxon>
        <taxon>Calanoida</taxon>
        <taxon>Calanidae</taxon>
        <taxon>Calanus</taxon>
    </lineage>
</organism>
<keyword evidence="12 19" id="KW-1133">Transmembrane helix</keyword>
<comment type="function">
    <text evidence="1">Core subunit of the mitochondrial membrane respiratory chain NADH dehydrogenase (Complex I) that is believed to belong to the minimal assembly required for catalysis. Complex I functions in the transfer of electrons from NADH to the respiratory chain. The immediate electron acceptor for the enzyme is believed to be ubiquinone.</text>
</comment>
<accession>A0A2D1GRR4</accession>
<evidence type="ECO:0000256" key="19">
    <source>
        <dbReference type="SAM" id="Phobius"/>
    </source>
</evidence>
<evidence type="ECO:0000256" key="10">
    <source>
        <dbReference type="ARBA" id="ARBA00022967"/>
    </source>
</evidence>
<keyword evidence="14" id="KW-0830">Ubiquinone</keyword>
<evidence type="ECO:0000256" key="9">
    <source>
        <dbReference type="ARBA" id="ARBA00022792"/>
    </source>
</evidence>
<keyword evidence="7" id="KW-0679">Respiratory chain</keyword>
<keyword evidence="6" id="KW-0813">Transport</keyword>